<gene>
    <name evidence="2" type="ORF">AXF42_Ash018481</name>
</gene>
<evidence type="ECO:0000313" key="3">
    <source>
        <dbReference type="Proteomes" id="UP000236161"/>
    </source>
</evidence>
<feature type="region of interest" description="Disordered" evidence="1">
    <location>
        <begin position="198"/>
        <end position="248"/>
    </location>
</feature>
<sequence>MVLPVSSSLTSPIGNSSAEVTWAGMASPSTSSAAITVGAGNRRRSRPTLKNRPSNPFERGRTKGFGSPGSGDEPIHRPHSDDNDIQSFTHGRDYVDAYEAKGVKGLGRQRMRKGERRTRRREGHGPFAFVLNLDDEDEIILPLKSFASVDKKVSIFIVKGTVDSVTYTRTCHRYREPTPVTMGKDGMVQLPFSVKLAPVKGDPPPKPTVSKREEQFVSGMLLEKEGEVPPSDGPSPTEQDGGKEQGKN</sequence>
<evidence type="ECO:0000313" key="2">
    <source>
        <dbReference type="EMBL" id="PKA48664.1"/>
    </source>
</evidence>
<feature type="compositionally biased region" description="Basic and acidic residues" evidence="1">
    <location>
        <begin position="73"/>
        <end position="82"/>
    </location>
</feature>
<keyword evidence="3" id="KW-1185">Reference proteome</keyword>
<accession>A0A2H9ZZF0</accession>
<proteinExistence type="predicted"/>
<dbReference type="EMBL" id="KZ452270">
    <property type="protein sequence ID" value="PKA48664.1"/>
    <property type="molecule type" value="Genomic_DNA"/>
</dbReference>
<dbReference type="Proteomes" id="UP000236161">
    <property type="component" value="Unassembled WGS sequence"/>
</dbReference>
<feature type="region of interest" description="Disordered" evidence="1">
    <location>
        <begin position="25"/>
        <end position="88"/>
    </location>
</feature>
<reference evidence="2 3" key="1">
    <citation type="journal article" date="2017" name="Nature">
        <title>The Apostasia genome and the evolution of orchids.</title>
        <authorList>
            <person name="Zhang G.Q."/>
            <person name="Liu K.W."/>
            <person name="Li Z."/>
            <person name="Lohaus R."/>
            <person name="Hsiao Y.Y."/>
            <person name="Niu S.C."/>
            <person name="Wang J.Y."/>
            <person name="Lin Y.C."/>
            <person name="Xu Q."/>
            <person name="Chen L.J."/>
            <person name="Yoshida K."/>
            <person name="Fujiwara S."/>
            <person name="Wang Z.W."/>
            <person name="Zhang Y.Q."/>
            <person name="Mitsuda N."/>
            <person name="Wang M."/>
            <person name="Liu G.H."/>
            <person name="Pecoraro L."/>
            <person name="Huang H.X."/>
            <person name="Xiao X.J."/>
            <person name="Lin M."/>
            <person name="Wu X.Y."/>
            <person name="Wu W.L."/>
            <person name="Chen Y.Y."/>
            <person name="Chang S.B."/>
            <person name="Sakamoto S."/>
            <person name="Ohme-Takagi M."/>
            <person name="Yagi M."/>
            <person name="Zeng S.J."/>
            <person name="Shen C.Y."/>
            <person name="Yeh C.M."/>
            <person name="Luo Y.B."/>
            <person name="Tsai W.C."/>
            <person name="Van de Peer Y."/>
            <person name="Liu Z.J."/>
        </authorList>
    </citation>
    <scope>NUCLEOTIDE SEQUENCE [LARGE SCALE GENOMIC DNA]</scope>
    <source>
        <strain evidence="3">cv. Shenzhen</strain>
        <tissue evidence="2">Stem</tissue>
    </source>
</reference>
<organism evidence="2 3">
    <name type="scientific">Apostasia shenzhenica</name>
    <dbReference type="NCBI Taxonomy" id="1088818"/>
    <lineage>
        <taxon>Eukaryota</taxon>
        <taxon>Viridiplantae</taxon>
        <taxon>Streptophyta</taxon>
        <taxon>Embryophyta</taxon>
        <taxon>Tracheophyta</taxon>
        <taxon>Spermatophyta</taxon>
        <taxon>Magnoliopsida</taxon>
        <taxon>Liliopsida</taxon>
        <taxon>Asparagales</taxon>
        <taxon>Orchidaceae</taxon>
        <taxon>Apostasioideae</taxon>
        <taxon>Apostasia</taxon>
    </lineage>
</organism>
<evidence type="ECO:0000256" key="1">
    <source>
        <dbReference type="SAM" id="MobiDB-lite"/>
    </source>
</evidence>
<protein>
    <submittedName>
        <fullName evidence="2">Uncharacterized protein</fullName>
    </submittedName>
</protein>
<dbReference type="AlphaFoldDB" id="A0A2H9ZZF0"/>
<name>A0A2H9ZZF0_9ASPA</name>